<dbReference type="AlphaFoldDB" id="A0A5F7ZEK4"/>
<reference evidence="1" key="3">
    <citation type="submission" date="2025-08" db="UniProtKB">
        <authorList>
            <consortium name="Ensembl"/>
        </authorList>
    </citation>
    <scope>IDENTIFICATION</scope>
    <source>
        <strain evidence="1">17573</strain>
    </source>
</reference>
<evidence type="ECO:0000313" key="2">
    <source>
        <dbReference type="Proteomes" id="UP000006718"/>
    </source>
</evidence>
<organism evidence="1 2">
    <name type="scientific">Macaca mulatta</name>
    <name type="common">Rhesus macaque</name>
    <dbReference type="NCBI Taxonomy" id="9544"/>
    <lineage>
        <taxon>Eukaryota</taxon>
        <taxon>Metazoa</taxon>
        <taxon>Chordata</taxon>
        <taxon>Craniata</taxon>
        <taxon>Vertebrata</taxon>
        <taxon>Euteleostomi</taxon>
        <taxon>Mammalia</taxon>
        <taxon>Eutheria</taxon>
        <taxon>Euarchontoglires</taxon>
        <taxon>Primates</taxon>
        <taxon>Haplorrhini</taxon>
        <taxon>Catarrhini</taxon>
        <taxon>Cercopithecidae</taxon>
        <taxon>Cercopithecinae</taxon>
        <taxon>Macaca</taxon>
    </lineage>
</organism>
<dbReference type="PANTHER" id="PTHR12138:SF155">
    <property type="entry name" value="DOWN SYNDROME CRITICAL REGION PROTEIN 8"/>
    <property type="match status" value="1"/>
</dbReference>
<dbReference type="Proteomes" id="UP000006718">
    <property type="component" value="Chromosome 18"/>
</dbReference>
<dbReference type="PRINTS" id="PR02045">
    <property type="entry name" value="F138DOMAIN"/>
</dbReference>
<dbReference type="InParanoid" id="A0A5F7ZEK4"/>
<name>A0A5F7ZEK4_MACMU</name>
<reference evidence="1" key="2">
    <citation type="submission" date="2019-01" db="EMBL/GenBank/DDBJ databases">
        <authorList>
            <person name="Graves T."/>
            <person name="Eichler E.E."/>
            <person name="Wilson R.K."/>
        </authorList>
    </citation>
    <scope>NUCLEOTIDE SEQUENCE [LARGE SCALE GENOMIC DNA]</scope>
    <source>
        <strain evidence="1">17573</strain>
    </source>
</reference>
<reference evidence="2" key="1">
    <citation type="journal article" date="2007" name="Science">
        <title>Evolutionary and biomedical insights from the rhesus macaque genome.</title>
        <authorList>
            <person name="Gibbs R.A."/>
            <person name="Rogers J."/>
            <person name="Katze M.G."/>
            <person name="Bumgarner R."/>
            <person name="Weinstock G.M."/>
            <person name="Mardis E.R."/>
            <person name="Remington K.A."/>
            <person name="Strausberg R.L."/>
            <person name="Venter J.C."/>
            <person name="Wilson R.K."/>
            <person name="Batzer M.A."/>
            <person name="Bustamante C.D."/>
            <person name="Eichler E.E."/>
            <person name="Hahn M.W."/>
            <person name="Hardison R.C."/>
            <person name="Makova K.D."/>
            <person name="Miller W."/>
            <person name="Milosavljevic A."/>
            <person name="Palermo R.E."/>
            <person name="Siepel A."/>
            <person name="Sikela J.M."/>
            <person name="Attaway T."/>
            <person name="Bell S."/>
            <person name="Bernard K.E."/>
            <person name="Buhay C.J."/>
            <person name="Chandrabose M.N."/>
            <person name="Dao M."/>
            <person name="Davis C."/>
            <person name="Delehaunty K.D."/>
            <person name="Ding Y."/>
            <person name="Dinh H.H."/>
            <person name="Dugan-Rocha S."/>
            <person name="Fulton L.A."/>
            <person name="Gabisi R.A."/>
            <person name="Garner T.T."/>
            <person name="Godfrey J."/>
            <person name="Hawes A.C."/>
            <person name="Hernandez J."/>
            <person name="Hines S."/>
            <person name="Holder M."/>
            <person name="Hume J."/>
            <person name="Jhangiani S.N."/>
            <person name="Joshi V."/>
            <person name="Khan Z.M."/>
            <person name="Kirkness E.F."/>
            <person name="Cree A."/>
            <person name="Fowler R.G."/>
            <person name="Lee S."/>
            <person name="Lewis L.R."/>
            <person name="Li Z."/>
            <person name="Liu Y.-S."/>
            <person name="Moore S.M."/>
            <person name="Muzny D."/>
            <person name="Nazareth L.V."/>
            <person name="Ngo D.N."/>
            <person name="Okwuonu G.O."/>
            <person name="Pai G."/>
            <person name="Parker D."/>
            <person name="Paul H.A."/>
            <person name="Pfannkoch C."/>
            <person name="Pohl C.S."/>
            <person name="Rogers Y.-H.C."/>
            <person name="Ruiz S.J."/>
            <person name="Sabo A."/>
            <person name="Santibanez J."/>
            <person name="Schneider B.W."/>
            <person name="Smith S.M."/>
            <person name="Sodergren E."/>
            <person name="Svatek A.F."/>
            <person name="Utterback T.R."/>
            <person name="Vattathil S."/>
            <person name="Warren W."/>
            <person name="White C.S."/>
            <person name="Chinwalla A.T."/>
            <person name="Feng Y."/>
            <person name="Halpern A.L."/>
            <person name="Hillier L.W."/>
            <person name="Huang X."/>
            <person name="Minx P."/>
            <person name="Nelson J.O."/>
            <person name="Pepin K.H."/>
            <person name="Qin X."/>
            <person name="Sutton G.G."/>
            <person name="Venter E."/>
            <person name="Walenz B.P."/>
            <person name="Wallis J.W."/>
            <person name="Worley K.C."/>
            <person name="Yang S.-P."/>
            <person name="Jones S.M."/>
            <person name="Marra M.A."/>
            <person name="Rocchi M."/>
            <person name="Schein J.E."/>
            <person name="Baertsch R."/>
            <person name="Clarke L."/>
            <person name="Csuros M."/>
            <person name="Glasscock J."/>
            <person name="Harris R.A."/>
            <person name="Havlak P."/>
            <person name="Jackson A.R."/>
            <person name="Jiang H."/>
            <person name="Liu Y."/>
            <person name="Messina D.N."/>
            <person name="Shen Y."/>
            <person name="Song H.X.-Z."/>
            <person name="Wylie T."/>
            <person name="Zhang L."/>
            <person name="Birney E."/>
            <person name="Han K."/>
            <person name="Konkel M.K."/>
            <person name="Lee J."/>
            <person name="Smit A.F.A."/>
            <person name="Ullmer B."/>
            <person name="Wang H."/>
            <person name="Xing J."/>
            <person name="Burhans R."/>
            <person name="Cheng Z."/>
            <person name="Karro J.E."/>
            <person name="Ma J."/>
            <person name="Raney B."/>
            <person name="She X."/>
            <person name="Cox M.J."/>
            <person name="Demuth J.P."/>
            <person name="Dumas L.J."/>
            <person name="Han S.-G."/>
            <person name="Hopkins J."/>
            <person name="Karimpour-Fard A."/>
            <person name="Kim Y.H."/>
            <person name="Pollack J.R."/>
            <person name="Vinar T."/>
            <person name="Addo-Quaye C."/>
            <person name="Degenhardt J."/>
            <person name="Denby A."/>
            <person name="Hubisz M.J."/>
            <person name="Indap A."/>
            <person name="Kosiol C."/>
            <person name="Lahn B.T."/>
            <person name="Lawson H.A."/>
            <person name="Marklein A."/>
            <person name="Nielsen R."/>
            <person name="Vallender E.J."/>
            <person name="Clark A.G."/>
            <person name="Ferguson B."/>
            <person name="Hernandez R.D."/>
            <person name="Hirani K."/>
            <person name="Kehrer-Sawatzki H."/>
            <person name="Kolb J."/>
            <person name="Patil S."/>
            <person name="Pu L.-L."/>
            <person name="Ren Y."/>
            <person name="Smith D.G."/>
            <person name="Wheeler D.A."/>
            <person name="Schenck I."/>
            <person name="Ball E.V."/>
            <person name="Chen R."/>
            <person name="Cooper D.N."/>
            <person name="Giardine B."/>
            <person name="Hsu F."/>
            <person name="Kent W.J."/>
            <person name="Lesk A."/>
            <person name="Nelson D.L."/>
            <person name="O'brien W.E."/>
            <person name="Pruefer K."/>
            <person name="Stenson P.D."/>
            <person name="Wallace J.C."/>
            <person name="Ke H."/>
            <person name="Liu X.-M."/>
            <person name="Wang P."/>
            <person name="Xiang A.P."/>
            <person name="Yang F."/>
            <person name="Barber G.P."/>
            <person name="Haussler D."/>
            <person name="Karolchik D."/>
            <person name="Kern A.D."/>
            <person name="Kuhn R.M."/>
            <person name="Smith K.E."/>
            <person name="Zwieg A.S."/>
        </authorList>
    </citation>
    <scope>NUCLEOTIDE SEQUENCE [LARGE SCALE GENOMIC DNA]</scope>
    <source>
        <strain evidence="2">17573</strain>
    </source>
</reference>
<proteinExistence type="predicted"/>
<dbReference type="PANTHER" id="PTHR12138">
    <property type="entry name" value="PRIMATE-EXPANDED PROTEIN FAMILY"/>
    <property type="match status" value="1"/>
</dbReference>
<keyword evidence="2" id="KW-1185">Reference proteome</keyword>
<evidence type="ECO:0000313" key="1">
    <source>
        <dbReference type="Ensembl" id="ENSMMUP00000064018.1"/>
    </source>
</evidence>
<dbReference type="Ensembl" id="ENSMMUT00000103255.1">
    <property type="protein sequence ID" value="ENSMMUP00000064018.1"/>
    <property type="gene ID" value="ENSMMUG00000052620.1"/>
</dbReference>
<dbReference type="GeneTree" id="ENSGT01120000271815"/>
<protein>
    <submittedName>
        <fullName evidence="1">Uncharacterized protein</fullName>
    </submittedName>
</protein>
<accession>A0A5F7ZEK4</accession>
<reference evidence="1" key="4">
    <citation type="submission" date="2025-09" db="UniProtKB">
        <authorList>
            <consortium name="Ensembl"/>
        </authorList>
    </citation>
    <scope>IDENTIFICATION</scope>
    <source>
        <strain evidence="1">17573</strain>
    </source>
</reference>
<dbReference type="VEuPathDB" id="HostDB:ENSMMUG00000052620"/>
<sequence>VAGTTGAHHHVQLIFVFLVETGFHHIGQTGLELLTSGDPPTSASQSAVITGTSHRARRIFFFFLIETELPRLVSNSWTQAIRHLGLPNCWDYRHEPLRPAHFPQFSILIHQQSLIAQSPRHIPNQAPFPSPMLPPSTSPSHFLVGHCKNDLLGLSTSIYLTSSLPALLFSYFELLTSIPSFCSSNMLCLFSPQAT</sequence>